<evidence type="ECO:0000256" key="11">
    <source>
        <dbReference type="ARBA" id="ARBA00066769"/>
    </source>
</evidence>
<evidence type="ECO:0000256" key="6">
    <source>
        <dbReference type="ARBA" id="ARBA00023004"/>
    </source>
</evidence>
<dbReference type="InterPro" id="IPR000445">
    <property type="entry name" value="HhH_motif"/>
</dbReference>
<evidence type="ECO:0000256" key="10">
    <source>
        <dbReference type="ARBA" id="ARBA00052915"/>
    </source>
</evidence>
<dbReference type="FunFam" id="1.10.340.30:FF:000001">
    <property type="entry name" value="Endonuclease III"/>
    <property type="match status" value="1"/>
</dbReference>
<keyword evidence="6" id="KW-0408">Iron</keyword>
<dbReference type="InterPro" id="IPR023170">
    <property type="entry name" value="HhH_base_excis_C"/>
</dbReference>
<dbReference type="SMART" id="SM00478">
    <property type="entry name" value="ENDO3c"/>
    <property type="match status" value="1"/>
</dbReference>
<dbReference type="EMBL" id="LHXO01000014">
    <property type="protein sequence ID" value="KXA95453.1"/>
    <property type="molecule type" value="Genomic_DNA"/>
</dbReference>
<reference evidence="13 14" key="1">
    <citation type="journal article" date="2016" name="Sci. Rep.">
        <title>Metabolic traits of an uncultured archaeal lineage -MSBL1- from brine pools of the Red Sea.</title>
        <authorList>
            <person name="Mwirichia R."/>
            <person name="Alam I."/>
            <person name="Rashid M."/>
            <person name="Vinu M."/>
            <person name="Ba-Alawi W."/>
            <person name="Anthony Kamau A."/>
            <person name="Kamanda Ngugi D."/>
            <person name="Goker M."/>
            <person name="Klenk H.P."/>
            <person name="Bajic V."/>
            <person name="Stingl U."/>
        </authorList>
    </citation>
    <scope>NUCLEOTIDE SEQUENCE [LARGE SCALE GENOMIC DNA]</scope>
    <source>
        <strain evidence="13">SCGC-AAA259E19</strain>
    </source>
</reference>
<keyword evidence="8" id="KW-0234">DNA repair</keyword>
<keyword evidence="9" id="KW-0326">Glycosidase</keyword>
<dbReference type="Pfam" id="PF00730">
    <property type="entry name" value="HhH-GPD"/>
    <property type="match status" value="1"/>
</dbReference>
<evidence type="ECO:0000256" key="3">
    <source>
        <dbReference type="ARBA" id="ARBA00022723"/>
    </source>
</evidence>
<dbReference type="GO" id="GO:0003677">
    <property type="term" value="F:DNA binding"/>
    <property type="evidence" value="ECO:0007669"/>
    <property type="project" value="InterPro"/>
</dbReference>
<evidence type="ECO:0000256" key="5">
    <source>
        <dbReference type="ARBA" id="ARBA00022801"/>
    </source>
</evidence>
<proteinExistence type="inferred from homology"/>
<dbReference type="PANTHER" id="PTHR10359:SF18">
    <property type="entry name" value="ENDONUCLEASE III"/>
    <property type="match status" value="1"/>
</dbReference>
<keyword evidence="7" id="KW-0411">Iron-sulfur</keyword>
<evidence type="ECO:0000256" key="4">
    <source>
        <dbReference type="ARBA" id="ARBA00022763"/>
    </source>
</evidence>
<name>A0A133UMK9_9EURY</name>
<evidence type="ECO:0000256" key="9">
    <source>
        <dbReference type="ARBA" id="ARBA00023295"/>
    </source>
</evidence>
<evidence type="ECO:0000313" key="13">
    <source>
        <dbReference type="EMBL" id="KXA95453.1"/>
    </source>
</evidence>
<keyword evidence="2" id="KW-0004">4Fe-4S</keyword>
<evidence type="ECO:0000256" key="8">
    <source>
        <dbReference type="ARBA" id="ARBA00023204"/>
    </source>
</evidence>
<dbReference type="GO" id="GO:0051539">
    <property type="term" value="F:4 iron, 4 sulfur cluster binding"/>
    <property type="evidence" value="ECO:0007669"/>
    <property type="project" value="UniProtKB-KW"/>
</dbReference>
<keyword evidence="5" id="KW-0378">Hydrolase</keyword>
<dbReference type="Proteomes" id="UP000070284">
    <property type="component" value="Unassembled WGS sequence"/>
</dbReference>
<dbReference type="Pfam" id="PF00633">
    <property type="entry name" value="HHH"/>
    <property type="match status" value="1"/>
</dbReference>
<dbReference type="CDD" id="cd00056">
    <property type="entry name" value="ENDO3c"/>
    <property type="match status" value="1"/>
</dbReference>
<dbReference type="EC" id="3.2.2.29" evidence="11"/>
<dbReference type="GO" id="GO:0046872">
    <property type="term" value="F:metal ion binding"/>
    <property type="evidence" value="ECO:0007669"/>
    <property type="project" value="UniProtKB-KW"/>
</dbReference>
<gene>
    <name evidence="13" type="ORF">AKJ65_01740</name>
</gene>
<dbReference type="PIRSF" id="PIRSF001435">
    <property type="entry name" value="Nth"/>
    <property type="match status" value="1"/>
</dbReference>
<comment type="catalytic activity">
    <reaction evidence="10">
        <text>Hydrolyzes mismatched double-stranded DNA and polynucleotides, releasing free thymine.</text>
        <dbReference type="EC" id="3.2.2.29"/>
    </reaction>
</comment>
<evidence type="ECO:0000256" key="1">
    <source>
        <dbReference type="ARBA" id="ARBA00008343"/>
    </source>
</evidence>
<dbReference type="PATRIC" id="fig|1698264.3.peg.412"/>
<dbReference type="InterPro" id="IPR011257">
    <property type="entry name" value="DNA_glycosylase"/>
</dbReference>
<evidence type="ECO:0000259" key="12">
    <source>
        <dbReference type="SMART" id="SM00478"/>
    </source>
</evidence>
<comment type="caution">
    <text evidence="13">The sequence shown here is derived from an EMBL/GenBank/DDBJ whole genome shotgun (WGS) entry which is preliminary data.</text>
</comment>
<dbReference type="PANTHER" id="PTHR10359">
    <property type="entry name" value="A/G-SPECIFIC ADENINE GLYCOSYLASE/ENDONUCLEASE III"/>
    <property type="match status" value="1"/>
</dbReference>
<evidence type="ECO:0000313" key="14">
    <source>
        <dbReference type="Proteomes" id="UP000070284"/>
    </source>
</evidence>
<evidence type="ECO:0000256" key="2">
    <source>
        <dbReference type="ARBA" id="ARBA00022485"/>
    </source>
</evidence>
<comment type="similarity">
    <text evidence="1">Belongs to the Nth/MutY family.</text>
</comment>
<protein>
    <recommendedName>
        <fullName evidence="11">thymine-DNA glycosylase</fullName>
        <ecNumber evidence="11">3.2.2.29</ecNumber>
    </recommendedName>
</protein>
<accession>A0A133UMK9</accession>
<keyword evidence="14" id="KW-1185">Reference proteome</keyword>
<feature type="domain" description="HhH-GPD" evidence="12">
    <location>
        <begin position="52"/>
        <end position="208"/>
    </location>
</feature>
<dbReference type="GO" id="GO:0141016">
    <property type="term" value="F:G/T mismatch-specific thymine-DNA glycosylase activity"/>
    <property type="evidence" value="ECO:0007669"/>
    <property type="project" value="UniProtKB-EC"/>
</dbReference>
<dbReference type="InterPro" id="IPR003265">
    <property type="entry name" value="HhH-GPD_domain"/>
</dbReference>
<dbReference type="Gene3D" id="1.10.340.30">
    <property type="entry name" value="Hypothetical protein, domain 2"/>
    <property type="match status" value="1"/>
</dbReference>
<dbReference type="SUPFAM" id="SSF48150">
    <property type="entry name" value="DNA-glycosylase"/>
    <property type="match status" value="1"/>
</dbReference>
<organism evidence="13 14">
    <name type="scientific">candidate division MSBL1 archaeon SCGC-AAA259E19</name>
    <dbReference type="NCBI Taxonomy" id="1698264"/>
    <lineage>
        <taxon>Archaea</taxon>
        <taxon>Methanobacteriati</taxon>
        <taxon>Methanobacteriota</taxon>
        <taxon>candidate division MSBL1</taxon>
    </lineage>
</organism>
<dbReference type="AlphaFoldDB" id="A0A133UMK9"/>
<keyword evidence="3" id="KW-0479">Metal-binding</keyword>
<dbReference type="Gene3D" id="1.10.1670.10">
    <property type="entry name" value="Helix-hairpin-Helix base-excision DNA repair enzymes (C-terminal)"/>
    <property type="match status" value="1"/>
</dbReference>
<evidence type="ECO:0000256" key="7">
    <source>
        <dbReference type="ARBA" id="ARBA00023014"/>
    </source>
</evidence>
<sequence length="232" mass="26060">MYTQSYMVGKSFKPVSDKESRVIKIISRLEDEFQVDSSFGGDSFLTLVRTVLSQNTNSRNTRRAFDNLTPEYTSPKDFAEVDPEKLEELIRPAGLYRSKARNLQKLARIIINEHEGSLGEILEKSRTEARKELMKMPGVGPKTADCVLLFADGRDVLPVDTHVSRTTKRLGFAHLDDDPEAVKEKLEPLVPEGERGNLHLLLIALGREYCKAPTPICESCPIDDLCPRQGVD</sequence>
<keyword evidence="4" id="KW-0227">DNA damage</keyword>
<dbReference type="GO" id="GO:0006285">
    <property type="term" value="P:base-excision repair, AP site formation"/>
    <property type="evidence" value="ECO:0007669"/>
    <property type="project" value="TreeGrafter"/>
</dbReference>